<dbReference type="RefSeq" id="WP_167269657.1">
    <property type="nucleotide sequence ID" value="NZ_JAASQJ010000002.1"/>
</dbReference>
<dbReference type="SUPFAM" id="SSF53067">
    <property type="entry name" value="Actin-like ATPase domain"/>
    <property type="match status" value="1"/>
</dbReference>
<reference evidence="2 3" key="1">
    <citation type="submission" date="2020-03" db="EMBL/GenBank/DDBJ databases">
        <title>Genomic Encyclopedia of Type Strains, Phase IV (KMG-IV): sequencing the most valuable type-strain genomes for metagenomic binning, comparative biology and taxonomic classification.</title>
        <authorList>
            <person name="Goeker M."/>
        </authorList>
    </citation>
    <scope>NUCLEOTIDE SEQUENCE [LARGE SCALE GENOMIC DNA]</scope>
    <source>
        <strain evidence="2 3">DSM 102865</strain>
    </source>
</reference>
<protein>
    <submittedName>
        <fullName evidence="2">NBD/HSP70 family sugar kinase</fullName>
    </submittedName>
</protein>
<comment type="caution">
    <text evidence="2">The sequence shown here is derived from an EMBL/GenBank/DDBJ whole genome shotgun (WGS) entry which is preliminary data.</text>
</comment>
<accession>A0ABX0UPD6</accession>
<dbReference type="Proteomes" id="UP001179181">
    <property type="component" value="Unassembled WGS sequence"/>
</dbReference>
<dbReference type="PANTHER" id="PTHR18964:SF149">
    <property type="entry name" value="BIFUNCTIONAL UDP-N-ACETYLGLUCOSAMINE 2-EPIMERASE_N-ACETYLMANNOSAMINE KINASE"/>
    <property type="match status" value="1"/>
</dbReference>
<dbReference type="CDD" id="cd23763">
    <property type="entry name" value="ASKHA_ATPase_ROK"/>
    <property type="match status" value="1"/>
</dbReference>
<keyword evidence="3" id="KW-1185">Reference proteome</keyword>
<name>A0ABX0UPD6_9BACT</name>
<evidence type="ECO:0000313" key="2">
    <source>
        <dbReference type="EMBL" id="NIJ52896.1"/>
    </source>
</evidence>
<dbReference type="GO" id="GO:0016301">
    <property type="term" value="F:kinase activity"/>
    <property type="evidence" value="ECO:0007669"/>
    <property type="project" value="UniProtKB-KW"/>
</dbReference>
<comment type="similarity">
    <text evidence="1">Belongs to the ROK (NagC/XylR) family.</text>
</comment>
<keyword evidence="2" id="KW-0808">Transferase</keyword>
<dbReference type="EMBL" id="JAASQJ010000002">
    <property type="protein sequence ID" value="NIJ52896.1"/>
    <property type="molecule type" value="Genomic_DNA"/>
</dbReference>
<dbReference type="InterPro" id="IPR000600">
    <property type="entry name" value="ROK"/>
</dbReference>
<evidence type="ECO:0000313" key="3">
    <source>
        <dbReference type="Proteomes" id="UP001179181"/>
    </source>
</evidence>
<keyword evidence="2" id="KW-0418">Kinase</keyword>
<dbReference type="InterPro" id="IPR043129">
    <property type="entry name" value="ATPase_NBD"/>
</dbReference>
<organism evidence="2 3">
    <name type="scientific">Dyadobacter arcticus</name>
    <dbReference type="NCBI Taxonomy" id="1078754"/>
    <lineage>
        <taxon>Bacteria</taxon>
        <taxon>Pseudomonadati</taxon>
        <taxon>Bacteroidota</taxon>
        <taxon>Cytophagia</taxon>
        <taxon>Cytophagales</taxon>
        <taxon>Spirosomataceae</taxon>
        <taxon>Dyadobacter</taxon>
    </lineage>
</organism>
<gene>
    <name evidence="2" type="ORF">FHS68_002066</name>
</gene>
<dbReference type="Gene3D" id="3.30.420.40">
    <property type="match status" value="2"/>
</dbReference>
<evidence type="ECO:0000256" key="1">
    <source>
        <dbReference type="ARBA" id="ARBA00006479"/>
    </source>
</evidence>
<proteinExistence type="inferred from homology"/>
<dbReference type="Pfam" id="PF00480">
    <property type="entry name" value="ROK"/>
    <property type="match status" value="1"/>
</dbReference>
<dbReference type="PANTHER" id="PTHR18964">
    <property type="entry name" value="ROK (REPRESSOR, ORF, KINASE) FAMILY"/>
    <property type="match status" value="1"/>
</dbReference>
<sequence>MVSLGLDIGGSHVTASVIDLSAPGKQPLRLLRKGIDSFDTAFKIIEAISNCVREILNDGTLVAEVGIAFPGPFDYEKGVSTIRNVGGKFEQTFGIHLKQALKDATGLQNTLFRFSNDAHCFAVGAYARTRLSGERAVFLTLGTGFGSAFMENGMLVSHHPALPEIGAFYNEPFRSAIADDYFSTRWFHKTYQQATGCEISGVEELAKLNSDLSTNIFNEFGANLGSFLLPWLQKFECDELVIGGNISRANLRFIASLKRQLPGHVNITFCEDTEECILTGAAYLAKQENGVVHDDITYLNHAAEYDILSLAERLSDEKVAVIDGEGIVSWEAFRHELHLELIEKGKRVFWYDINSCRMGNENPYRVFDDKKINMLRPDPAVDLCIVYGTGAALSKWEGKLVHLNLAQKVNLA</sequence>